<comment type="caution">
    <text evidence="1">The sequence shown here is derived from an EMBL/GenBank/DDBJ whole genome shotgun (WGS) entry which is preliminary data.</text>
</comment>
<proteinExistence type="predicted"/>
<dbReference type="Proteomes" id="UP000031202">
    <property type="component" value="Unassembled WGS sequence"/>
</dbReference>
<dbReference type="AlphaFoldDB" id="A0A0B4D0K2"/>
<evidence type="ECO:0000313" key="1">
    <source>
        <dbReference type="EMBL" id="KIC60186.1"/>
    </source>
</evidence>
<sequence length="117" mass="12147">MDAFQPVYDAIATSDPRVERASTVTTSLSGAARQLTVVIRITGSEPVSTQTLTAVLIAVRDSAHGDADMLDLVARDASNPKQILDLSDAIRGLPSGLSTVWIDGGLVVPMSDLAALG</sequence>
<reference evidence="1 2" key="1">
    <citation type="submission" date="2014-12" db="EMBL/GenBank/DDBJ databases">
        <title>Genome sequencing of Microbacterium hominis TPW29.</title>
        <authorList>
            <person name="Tan P.W."/>
            <person name="Chan K.-G."/>
        </authorList>
    </citation>
    <scope>NUCLEOTIDE SEQUENCE [LARGE SCALE GENOMIC DNA]</scope>
    <source>
        <strain evidence="1 2">TPW29</strain>
    </source>
</reference>
<gene>
    <name evidence="1" type="ORF">RM52_01970</name>
</gene>
<evidence type="ECO:0000313" key="2">
    <source>
        <dbReference type="Proteomes" id="UP000031202"/>
    </source>
</evidence>
<dbReference type="EMBL" id="JWSZ01000001">
    <property type="protein sequence ID" value="KIC60186.1"/>
    <property type="molecule type" value="Genomic_DNA"/>
</dbReference>
<accession>A0A0B4D0K2</accession>
<organism evidence="1 2">
    <name type="scientific">Microbacterium hominis</name>
    <dbReference type="NCBI Taxonomy" id="162426"/>
    <lineage>
        <taxon>Bacteria</taxon>
        <taxon>Bacillati</taxon>
        <taxon>Actinomycetota</taxon>
        <taxon>Actinomycetes</taxon>
        <taxon>Micrococcales</taxon>
        <taxon>Microbacteriaceae</taxon>
        <taxon>Microbacterium</taxon>
    </lineage>
</organism>
<dbReference type="RefSeq" id="WP_036315419.1">
    <property type="nucleotide sequence ID" value="NZ_JWSZ01000001.1"/>
</dbReference>
<protein>
    <submittedName>
        <fullName evidence="1">Uncharacterized protein</fullName>
    </submittedName>
</protein>
<name>A0A0B4D0K2_9MICO</name>